<dbReference type="InterPro" id="IPR011249">
    <property type="entry name" value="Metalloenz_LuxS/M16"/>
</dbReference>
<dbReference type="Proteomes" id="UP000629619">
    <property type="component" value="Unassembled WGS sequence"/>
</dbReference>
<reference evidence="1" key="1">
    <citation type="submission" date="2021-01" db="EMBL/GenBank/DDBJ databases">
        <title>Whole genome shotgun sequence of Actinoplanes siamensis NBRC 109076.</title>
        <authorList>
            <person name="Komaki H."/>
            <person name="Tamura T."/>
        </authorList>
    </citation>
    <scope>NUCLEOTIDE SEQUENCE</scope>
    <source>
        <strain evidence="1">NBRC 109076</strain>
    </source>
</reference>
<organism evidence="1 2">
    <name type="scientific">Actinoplanes siamensis</name>
    <dbReference type="NCBI Taxonomy" id="1223317"/>
    <lineage>
        <taxon>Bacteria</taxon>
        <taxon>Bacillati</taxon>
        <taxon>Actinomycetota</taxon>
        <taxon>Actinomycetes</taxon>
        <taxon>Micromonosporales</taxon>
        <taxon>Micromonosporaceae</taxon>
        <taxon>Actinoplanes</taxon>
    </lineage>
</organism>
<dbReference type="SUPFAM" id="SSF63411">
    <property type="entry name" value="LuxS/MPP-like metallohydrolase"/>
    <property type="match status" value="2"/>
</dbReference>
<gene>
    <name evidence="1" type="ORF">Asi03nite_39790</name>
</gene>
<proteinExistence type="predicted"/>
<keyword evidence="2" id="KW-1185">Reference proteome</keyword>
<dbReference type="RefSeq" id="WP_203681771.1">
    <property type="nucleotide sequence ID" value="NZ_BOMW01000036.1"/>
</dbReference>
<dbReference type="GO" id="GO:0046872">
    <property type="term" value="F:metal ion binding"/>
    <property type="evidence" value="ECO:0007669"/>
    <property type="project" value="InterPro"/>
</dbReference>
<name>A0A919TKV3_9ACTN</name>
<accession>A0A919TKV3</accession>
<comment type="caution">
    <text evidence="1">The sequence shown here is derived from an EMBL/GenBank/DDBJ whole genome shotgun (WGS) entry which is preliminary data.</text>
</comment>
<protein>
    <submittedName>
        <fullName evidence="1">Uncharacterized protein</fullName>
    </submittedName>
</protein>
<evidence type="ECO:0000313" key="2">
    <source>
        <dbReference type="Proteomes" id="UP000629619"/>
    </source>
</evidence>
<dbReference type="AlphaFoldDB" id="A0A919TKV3"/>
<sequence>MIRQVDVDGVPTVLAPATGPMHAGLVFRVGTADETLPVRGITRLAEHLALDALGAAGQRHNGTTGVEHTFFHVRGTAEEITGFLTVVCDALREPRADRIAAARERMRATDRGTDPLALWRHGARDFGLPGYPEWGLDGIGEQRLLDWIARYFNRENAALWIAGDEVPAALKLHLASGARQPAPEPSSALPATPAWFAGPDSDVAWDSLVRREARAAVFANVLERQMFRELWQRDGISDAVRTDYQPRSGGDARIVAYAGAPADKRGAVLGGLVDVLATMRAGVVAADDVSAVVRLTAEGLADADARGGRLPGHAFNLLSGQDLKDLDEAVAEVRAVTVDDVAGVAARAYDAGLLMVPSGARADWAGYAGAPACSGTTVAGRLHQAVRAPEQHLVSGPGGVSHVIGGEPSTVRYDDCVALLAWPDGARQLIGRDGIAVRIEPAVFRDAAEVIRAVDARVPAGARIEMPARDPSLIPAPPAGWIRRLTNRLRGR</sequence>
<dbReference type="Gene3D" id="3.30.830.10">
    <property type="entry name" value="Metalloenzyme, LuxS/M16 peptidase-like"/>
    <property type="match status" value="2"/>
</dbReference>
<evidence type="ECO:0000313" key="1">
    <source>
        <dbReference type="EMBL" id="GIF06441.1"/>
    </source>
</evidence>
<dbReference type="EMBL" id="BOMW01000036">
    <property type="protein sequence ID" value="GIF06441.1"/>
    <property type="molecule type" value="Genomic_DNA"/>
</dbReference>